<reference evidence="2 3" key="1">
    <citation type="submission" date="2019-09" db="EMBL/GenBank/DDBJ databases">
        <title>Genome sequencing of strain KACC 19322.</title>
        <authorList>
            <person name="Heo J."/>
            <person name="Kim S.-J."/>
            <person name="Kim J.-S."/>
            <person name="Hong S.-B."/>
            <person name="Kwon S.-W."/>
        </authorList>
    </citation>
    <scope>NUCLEOTIDE SEQUENCE [LARGE SCALE GENOMIC DNA]</scope>
    <source>
        <strain evidence="2 3">KACC 19322</strain>
    </source>
</reference>
<keyword evidence="1" id="KW-0812">Transmembrane</keyword>
<feature type="transmembrane region" description="Helical" evidence="1">
    <location>
        <begin position="12"/>
        <end position="28"/>
    </location>
</feature>
<feature type="transmembrane region" description="Helical" evidence="1">
    <location>
        <begin position="243"/>
        <end position="264"/>
    </location>
</feature>
<dbReference type="PANTHER" id="PTHR36178">
    <property type="entry name" value="SLR0625 PROTEIN"/>
    <property type="match status" value="1"/>
</dbReference>
<dbReference type="Proteomes" id="UP000322159">
    <property type="component" value="Chromosome"/>
</dbReference>
<dbReference type="PANTHER" id="PTHR36178:SF1">
    <property type="entry name" value="SODIUM_GLUTAMATE SYMPORTER"/>
    <property type="match status" value="1"/>
</dbReference>
<dbReference type="InterPro" id="IPR004445">
    <property type="entry name" value="GltS"/>
</dbReference>
<feature type="transmembrane region" description="Helical" evidence="1">
    <location>
        <begin position="276"/>
        <end position="295"/>
    </location>
</feature>
<evidence type="ECO:0000313" key="2">
    <source>
        <dbReference type="EMBL" id="QEO09055.1"/>
    </source>
</evidence>
<dbReference type="OrthoDB" id="9801557at2"/>
<feature type="transmembrane region" description="Helical" evidence="1">
    <location>
        <begin position="407"/>
        <end position="427"/>
    </location>
</feature>
<dbReference type="GO" id="GO:0015813">
    <property type="term" value="P:L-glutamate transmembrane transport"/>
    <property type="evidence" value="ECO:0007669"/>
    <property type="project" value="InterPro"/>
</dbReference>
<evidence type="ECO:0000313" key="3">
    <source>
        <dbReference type="Proteomes" id="UP000322159"/>
    </source>
</evidence>
<feature type="transmembrane region" description="Helical" evidence="1">
    <location>
        <begin position="176"/>
        <end position="200"/>
    </location>
</feature>
<keyword evidence="3" id="KW-1185">Reference proteome</keyword>
<feature type="transmembrane region" description="Helical" evidence="1">
    <location>
        <begin position="35"/>
        <end position="55"/>
    </location>
</feature>
<gene>
    <name evidence="2" type="ORF">FLP23_02895</name>
</gene>
<feature type="transmembrane region" description="Helical" evidence="1">
    <location>
        <begin position="433"/>
        <end position="451"/>
    </location>
</feature>
<accession>A0A5C1Y7A9</accession>
<feature type="transmembrane region" description="Helical" evidence="1">
    <location>
        <begin position="115"/>
        <end position="137"/>
    </location>
</feature>
<dbReference type="AlphaFoldDB" id="A0A5C1Y7A9"/>
<organism evidence="2 3">
    <name type="scientific">Protaetiibacter larvae</name>
    <dbReference type="NCBI Taxonomy" id="2592654"/>
    <lineage>
        <taxon>Bacteria</taxon>
        <taxon>Bacillati</taxon>
        <taxon>Actinomycetota</taxon>
        <taxon>Actinomycetes</taxon>
        <taxon>Micrococcales</taxon>
        <taxon>Microbacteriaceae</taxon>
        <taxon>Protaetiibacter</taxon>
    </lineage>
</organism>
<keyword evidence="1" id="KW-1133">Transmembrane helix</keyword>
<feature type="transmembrane region" description="Helical" evidence="1">
    <location>
        <begin position="307"/>
        <end position="329"/>
    </location>
</feature>
<dbReference type="RefSeq" id="WP_149324485.1">
    <property type="nucleotide sequence ID" value="NZ_CP043504.1"/>
</dbReference>
<evidence type="ECO:0000256" key="1">
    <source>
        <dbReference type="SAM" id="Phobius"/>
    </source>
</evidence>
<sequence>MFGEYDDAQWVALAFVFLGIALMLALVVRRFVPWLAALYLPVSVIAGFLILLLGPQLLGAWTGGHGLFPQQAIDVLARLPGLLINVVFAGIMIGKRLPSVREIWQQSAPHVILGSVYSFGQFALGAFAVALVLGPLFGLPDAAASILELSFAGGHGTIAGMGGILENAGAPEVIDLGLGLATISMVTGVVGGSILVNYGMRSPRIEVARKHPARSGPLRLSEVEPNASDEQTTRLGLGSTGRAFAGITIAVAIGILILELLRLVTGAFGSDIFDDFPLFPFTVIGGFLVQLVLTLTRTERYVDRRSVNDITGLALDVLIAAAIGTMSLAALGSNIVSLVILTVIAVAWSVVGMLWLGPRIFPTQWFERSIADFGQSQGNVATGFVLADMADPERRTVAASGYGYKQLIYEPLLGGGLITAFSVPVVLAIGPLWFGAGAAVITAVLILWGIARVRHSR</sequence>
<feature type="transmembrane region" description="Helical" evidence="1">
    <location>
        <begin position="75"/>
        <end position="94"/>
    </location>
</feature>
<keyword evidence="1" id="KW-0472">Membrane</keyword>
<name>A0A5C1Y7A9_9MICO</name>
<dbReference type="GO" id="GO:0016020">
    <property type="term" value="C:membrane"/>
    <property type="evidence" value="ECO:0007669"/>
    <property type="project" value="InterPro"/>
</dbReference>
<feature type="transmembrane region" description="Helical" evidence="1">
    <location>
        <begin position="335"/>
        <end position="356"/>
    </location>
</feature>
<dbReference type="GO" id="GO:0015501">
    <property type="term" value="F:glutamate:sodium symporter activity"/>
    <property type="evidence" value="ECO:0007669"/>
    <property type="project" value="InterPro"/>
</dbReference>
<dbReference type="EMBL" id="CP043504">
    <property type="protein sequence ID" value="QEO09055.1"/>
    <property type="molecule type" value="Genomic_DNA"/>
</dbReference>
<proteinExistence type="predicted"/>
<protein>
    <submittedName>
        <fullName evidence="2">Sodium:glutamate symporter</fullName>
    </submittedName>
</protein>
<dbReference type="KEGG" id="lyk:FLP23_02895"/>